<comment type="similarity">
    <text evidence="1">Belongs to the RelE toxin family.</text>
</comment>
<sequence>MPRLRYSAQSKDDLKQIARFIANDKPDAARRWVSKLREKCRLASQHPEIGDERPELGEGIRSTYLGSYVIFFRRTNGFVDIVRVIRGDVDKPNI</sequence>
<keyword evidence="4" id="KW-1185">Reference proteome</keyword>
<organism evidence="3 4">
    <name type="scientific">Novipirellula galeiformis</name>
    <dbReference type="NCBI Taxonomy" id="2528004"/>
    <lineage>
        <taxon>Bacteria</taxon>
        <taxon>Pseudomonadati</taxon>
        <taxon>Planctomycetota</taxon>
        <taxon>Planctomycetia</taxon>
        <taxon>Pirellulales</taxon>
        <taxon>Pirellulaceae</taxon>
        <taxon>Novipirellula</taxon>
    </lineage>
</organism>
<dbReference type="RefSeq" id="WP_146595538.1">
    <property type="nucleotide sequence ID" value="NZ_SJPT01000005.1"/>
</dbReference>
<dbReference type="PANTHER" id="PTHR33755:SF6">
    <property type="entry name" value="PLASMID STABILIZATION SYSTEM PROTEIN"/>
    <property type="match status" value="1"/>
</dbReference>
<evidence type="ECO:0000313" key="4">
    <source>
        <dbReference type="Proteomes" id="UP000316304"/>
    </source>
</evidence>
<dbReference type="EMBL" id="SJPT01000005">
    <property type="protein sequence ID" value="TWU22360.1"/>
    <property type="molecule type" value="Genomic_DNA"/>
</dbReference>
<dbReference type="InterPro" id="IPR035093">
    <property type="entry name" value="RelE/ParE_toxin_dom_sf"/>
</dbReference>
<evidence type="ECO:0000256" key="1">
    <source>
        <dbReference type="ARBA" id="ARBA00006226"/>
    </source>
</evidence>
<dbReference type="OrthoDB" id="287917at2"/>
<keyword evidence="2" id="KW-1277">Toxin-antitoxin system</keyword>
<evidence type="ECO:0000313" key="3">
    <source>
        <dbReference type="EMBL" id="TWU22360.1"/>
    </source>
</evidence>
<dbReference type="PANTHER" id="PTHR33755">
    <property type="entry name" value="TOXIN PARE1-RELATED"/>
    <property type="match status" value="1"/>
</dbReference>
<dbReference type="Pfam" id="PF05016">
    <property type="entry name" value="ParE_toxin"/>
    <property type="match status" value="1"/>
</dbReference>
<gene>
    <name evidence="3" type="ORF">Pla52o_34160</name>
</gene>
<dbReference type="Gene3D" id="3.30.2310.20">
    <property type="entry name" value="RelE-like"/>
    <property type="match status" value="1"/>
</dbReference>
<comment type="caution">
    <text evidence="3">The sequence shown here is derived from an EMBL/GenBank/DDBJ whole genome shotgun (WGS) entry which is preliminary data.</text>
</comment>
<reference evidence="3 4" key="1">
    <citation type="submission" date="2019-02" db="EMBL/GenBank/DDBJ databases">
        <title>Deep-cultivation of Planctomycetes and their phenomic and genomic characterization uncovers novel biology.</title>
        <authorList>
            <person name="Wiegand S."/>
            <person name="Jogler M."/>
            <person name="Boedeker C."/>
            <person name="Pinto D."/>
            <person name="Vollmers J."/>
            <person name="Rivas-Marin E."/>
            <person name="Kohn T."/>
            <person name="Peeters S.H."/>
            <person name="Heuer A."/>
            <person name="Rast P."/>
            <person name="Oberbeckmann S."/>
            <person name="Bunk B."/>
            <person name="Jeske O."/>
            <person name="Meyerdierks A."/>
            <person name="Storesund J.E."/>
            <person name="Kallscheuer N."/>
            <person name="Luecker S."/>
            <person name="Lage O.M."/>
            <person name="Pohl T."/>
            <person name="Merkel B.J."/>
            <person name="Hornburger P."/>
            <person name="Mueller R.-W."/>
            <person name="Bruemmer F."/>
            <person name="Labrenz M."/>
            <person name="Spormann A.M."/>
            <person name="Op Den Camp H."/>
            <person name="Overmann J."/>
            <person name="Amann R."/>
            <person name="Jetten M.S.M."/>
            <person name="Mascher T."/>
            <person name="Medema M.H."/>
            <person name="Devos D.P."/>
            <person name="Kaster A.-K."/>
            <person name="Ovreas L."/>
            <person name="Rohde M."/>
            <person name="Galperin M.Y."/>
            <person name="Jogler C."/>
        </authorList>
    </citation>
    <scope>NUCLEOTIDE SEQUENCE [LARGE SCALE GENOMIC DNA]</scope>
    <source>
        <strain evidence="3 4">Pla52o</strain>
    </source>
</reference>
<dbReference type="InterPro" id="IPR051803">
    <property type="entry name" value="TA_system_RelE-like_toxin"/>
</dbReference>
<dbReference type="Proteomes" id="UP000316304">
    <property type="component" value="Unassembled WGS sequence"/>
</dbReference>
<evidence type="ECO:0000256" key="2">
    <source>
        <dbReference type="ARBA" id="ARBA00022649"/>
    </source>
</evidence>
<name>A0A5C6CCN3_9BACT</name>
<protein>
    <submittedName>
        <fullName evidence="3">Plasmid stabilization system protein</fullName>
    </submittedName>
</protein>
<proteinExistence type="inferred from homology"/>
<dbReference type="AlphaFoldDB" id="A0A5C6CCN3"/>
<dbReference type="InterPro" id="IPR007712">
    <property type="entry name" value="RelE/ParE_toxin"/>
</dbReference>
<accession>A0A5C6CCN3</accession>